<sequence>MAYEDNDDLICDIVDQINNLKMEDLAASSASLKSSASNPEHSIARDPSVPSTPPAPAKEAEVTFTSNSTSASVTFGTAERRRTVTACLSFLSGSCKRDDCRYVHLRPEVRLLPSSICAYNVDGECKRGDGCRYFHGTTEALNVMRRQGVIMYNPKTNIPYDEVPEVLEDPNERELYKRQQQQQQPPPQWTAPVSTVQSPPAFFQPQYMFQQPPPPPPPPMMQMQPMIQPIMMAPQAQQVQYIQVAPNNGMMPINYMPMMQQPMMMQHPIMMQQPMMMAAPQQMMMVAQPEMQQYYGHYSTLS</sequence>
<feature type="region of interest" description="Disordered" evidence="2">
    <location>
        <begin position="31"/>
        <end position="63"/>
    </location>
</feature>
<name>A0A0S4IZ89_BODSA</name>
<dbReference type="EMBL" id="CYKH01000712">
    <property type="protein sequence ID" value="CUG23881.1"/>
    <property type="molecule type" value="Genomic_DNA"/>
</dbReference>
<dbReference type="Gene3D" id="3.30.1370.210">
    <property type="match status" value="1"/>
</dbReference>
<evidence type="ECO:0000313" key="4">
    <source>
        <dbReference type="EMBL" id="CUG23881.1"/>
    </source>
</evidence>
<protein>
    <recommendedName>
        <fullName evidence="3">C3H1-type domain-containing protein</fullName>
    </recommendedName>
</protein>
<keyword evidence="1" id="KW-0862">Zinc</keyword>
<feature type="zinc finger region" description="C3H1-type" evidence="1">
    <location>
        <begin position="81"/>
        <end position="107"/>
    </location>
</feature>
<dbReference type="InterPro" id="IPR000571">
    <property type="entry name" value="Znf_CCCH"/>
</dbReference>
<dbReference type="SMART" id="SM00356">
    <property type="entry name" value="ZnF_C3H1"/>
    <property type="match status" value="2"/>
</dbReference>
<feature type="domain" description="C3H1-type" evidence="3">
    <location>
        <begin position="111"/>
        <end position="138"/>
    </location>
</feature>
<feature type="region of interest" description="Disordered" evidence="2">
    <location>
        <begin position="174"/>
        <end position="195"/>
    </location>
</feature>
<evidence type="ECO:0000313" key="5">
    <source>
        <dbReference type="Proteomes" id="UP000051952"/>
    </source>
</evidence>
<dbReference type="Proteomes" id="UP000051952">
    <property type="component" value="Unassembled WGS sequence"/>
</dbReference>
<dbReference type="PROSITE" id="PS50103">
    <property type="entry name" value="ZF_C3H1"/>
    <property type="match status" value="2"/>
</dbReference>
<dbReference type="GO" id="GO:0008270">
    <property type="term" value="F:zinc ion binding"/>
    <property type="evidence" value="ECO:0007669"/>
    <property type="project" value="UniProtKB-KW"/>
</dbReference>
<keyword evidence="5" id="KW-1185">Reference proteome</keyword>
<dbReference type="VEuPathDB" id="TriTrypDB:BSAL_76230"/>
<proteinExistence type="predicted"/>
<evidence type="ECO:0000259" key="3">
    <source>
        <dbReference type="PROSITE" id="PS50103"/>
    </source>
</evidence>
<organism evidence="4 5">
    <name type="scientific">Bodo saltans</name>
    <name type="common">Flagellated protozoan</name>
    <dbReference type="NCBI Taxonomy" id="75058"/>
    <lineage>
        <taxon>Eukaryota</taxon>
        <taxon>Discoba</taxon>
        <taxon>Euglenozoa</taxon>
        <taxon>Kinetoplastea</taxon>
        <taxon>Metakinetoplastina</taxon>
        <taxon>Eubodonida</taxon>
        <taxon>Bodonidae</taxon>
        <taxon>Bodo</taxon>
    </lineage>
</organism>
<evidence type="ECO:0000256" key="1">
    <source>
        <dbReference type="PROSITE-ProRule" id="PRU00723"/>
    </source>
</evidence>
<evidence type="ECO:0000256" key="2">
    <source>
        <dbReference type="SAM" id="MobiDB-lite"/>
    </source>
</evidence>
<feature type="zinc finger region" description="C3H1-type" evidence="1">
    <location>
        <begin position="111"/>
        <end position="138"/>
    </location>
</feature>
<feature type="domain" description="C3H1-type" evidence="3">
    <location>
        <begin position="81"/>
        <end position="107"/>
    </location>
</feature>
<dbReference type="AlphaFoldDB" id="A0A0S4IZ89"/>
<reference evidence="5" key="1">
    <citation type="submission" date="2015-09" db="EMBL/GenBank/DDBJ databases">
        <authorList>
            <consortium name="Pathogen Informatics"/>
        </authorList>
    </citation>
    <scope>NUCLEOTIDE SEQUENCE [LARGE SCALE GENOMIC DNA]</scope>
    <source>
        <strain evidence="5">Lake Konstanz</strain>
    </source>
</reference>
<accession>A0A0S4IZ89</accession>
<keyword evidence="1" id="KW-0863">Zinc-finger</keyword>
<gene>
    <name evidence="4" type="ORF">BSAL_76230</name>
</gene>
<keyword evidence="1" id="KW-0479">Metal-binding</keyword>
<dbReference type="OrthoDB" id="1914176at2759"/>